<accession>A0AAD7Q0G9</accession>
<feature type="domain" description="CUE" evidence="2">
    <location>
        <begin position="44"/>
        <end position="87"/>
    </location>
</feature>
<dbReference type="AlphaFoldDB" id="A0AAD7Q0G9"/>
<proteinExistence type="predicted"/>
<dbReference type="SUPFAM" id="SSF46934">
    <property type="entry name" value="UBA-like"/>
    <property type="match status" value="1"/>
</dbReference>
<evidence type="ECO:0000256" key="1">
    <source>
        <dbReference type="SAM" id="MobiDB-lite"/>
    </source>
</evidence>
<sequence>MSAGICGKRVGFEEIFGSSSPPPCSSSKRSRWSSYGSPIRSESGSEDTVSVLLQMFPALEPEFVETVLRNNNYKTEDAIESLGAFSSGGVDAQNESDSAVIGNCDAVPDQSEATCSQMWEEKIDVKNGKLITGCGNSTDGSKWVDLFVHEMMNATDLDDARVRAARILEAFEQSISAQTRISKQLEHASLKEYMQSLLNDNQILKRAVAIQHERCSEQEERTKGVQQLKHVLSQYQEQVRSLELNNYALKLHLQRAQGSSSMSGHSLPDIF</sequence>
<comment type="caution">
    <text evidence="3">The sequence shown here is derived from an EMBL/GenBank/DDBJ whole genome shotgun (WGS) entry which is preliminary data.</text>
</comment>
<dbReference type="PROSITE" id="PS51140">
    <property type="entry name" value="CUE"/>
    <property type="match status" value="1"/>
</dbReference>
<evidence type="ECO:0000259" key="2">
    <source>
        <dbReference type="PROSITE" id="PS51140"/>
    </source>
</evidence>
<evidence type="ECO:0000313" key="3">
    <source>
        <dbReference type="EMBL" id="KAJ7972536.1"/>
    </source>
</evidence>
<dbReference type="KEGG" id="qsa:O6P43_010408"/>
<dbReference type="Pfam" id="PF02845">
    <property type="entry name" value="CUE"/>
    <property type="match status" value="1"/>
</dbReference>
<protein>
    <submittedName>
        <fullName evidence="3">Ubiquitin system component Cue</fullName>
    </submittedName>
</protein>
<name>A0AAD7Q0G9_QUISA</name>
<dbReference type="InterPro" id="IPR003892">
    <property type="entry name" value="CUE"/>
</dbReference>
<dbReference type="EMBL" id="JARAOO010000004">
    <property type="protein sequence ID" value="KAJ7972536.1"/>
    <property type="molecule type" value="Genomic_DNA"/>
</dbReference>
<dbReference type="GO" id="GO:0043130">
    <property type="term" value="F:ubiquitin binding"/>
    <property type="evidence" value="ECO:0007669"/>
    <property type="project" value="InterPro"/>
</dbReference>
<dbReference type="PANTHER" id="PTHR31245">
    <property type="entry name" value="UBIQUITIN SYSTEM COMPONENT CUE PROTEIN"/>
    <property type="match status" value="1"/>
</dbReference>
<gene>
    <name evidence="3" type="ORF">O6P43_010408</name>
</gene>
<keyword evidence="4" id="KW-1185">Reference proteome</keyword>
<dbReference type="InterPro" id="IPR009060">
    <property type="entry name" value="UBA-like_sf"/>
</dbReference>
<dbReference type="PANTHER" id="PTHR31245:SF16">
    <property type="entry name" value="UDP-GLUCOSE 6-DEHYDROGENASE"/>
    <property type="match status" value="1"/>
</dbReference>
<evidence type="ECO:0000313" key="4">
    <source>
        <dbReference type="Proteomes" id="UP001163823"/>
    </source>
</evidence>
<reference evidence="3" key="1">
    <citation type="journal article" date="2023" name="Science">
        <title>Elucidation of the pathway for biosynthesis of saponin adjuvants from the soapbark tree.</title>
        <authorList>
            <person name="Reed J."/>
            <person name="Orme A."/>
            <person name="El-Demerdash A."/>
            <person name="Owen C."/>
            <person name="Martin L.B.B."/>
            <person name="Misra R.C."/>
            <person name="Kikuchi S."/>
            <person name="Rejzek M."/>
            <person name="Martin A.C."/>
            <person name="Harkess A."/>
            <person name="Leebens-Mack J."/>
            <person name="Louveau T."/>
            <person name="Stephenson M.J."/>
            <person name="Osbourn A."/>
        </authorList>
    </citation>
    <scope>NUCLEOTIDE SEQUENCE</scope>
    <source>
        <strain evidence="3">S10</strain>
    </source>
</reference>
<organism evidence="3 4">
    <name type="scientific">Quillaja saponaria</name>
    <name type="common">Soap bark tree</name>
    <dbReference type="NCBI Taxonomy" id="32244"/>
    <lineage>
        <taxon>Eukaryota</taxon>
        <taxon>Viridiplantae</taxon>
        <taxon>Streptophyta</taxon>
        <taxon>Embryophyta</taxon>
        <taxon>Tracheophyta</taxon>
        <taxon>Spermatophyta</taxon>
        <taxon>Magnoliopsida</taxon>
        <taxon>eudicotyledons</taxon>
        <taxon>Gunneridae</taxon>
        <taxon>Pentapetalae</taxon>
        <taxon>rosids</taxon>
        <taxon>fabids</taxon>
        <taxon>Fabales</taxon>
        <taxon>Quillajaceae</taxon>
        <taxon>Quillaja</taxon>
    </lineage>
</organism>
<dbReference type="CDD" id="cd14279">
    <property type="entry name" value="CUE"/>
    <property type="match status" value="1"/>
</dbReference>
<dbReference type="Gene3D" id="1.10.8.10">
    <property type="entry name" value="DNA helicase RuvA subunit, C-terminal domain"/>
    <property type="match status" value="1"/>
</dbReference>
<feature type="region of interest" description="Disordered" evidence="1">
    <location>
        <begin position="16"/>
        <end position="43"/>
    </location>
</feature>
<dbReference type="Proteomes" id="UP001163823">
    <property type="component" value="Chromosome 4"/>
</dbReference>